<gene>
    <name evidence="13" type="ORF">ONB1V03_LOCUS3381</name>
</gene>
<keyword evidence="10" id="KW-0407">Ion channel</keyword>
<comment type="subcellular location">
    <subcellularLocation>
        <location evidence="1">Membrane</location>
        <topology evidence="1">Multi-pass membrane protein</topology>
    </subcellularLocation>
</comment>
<dbReference type="PANTHER" id="PTHR10027">
    <property type="entry name" value="CALCIUM-ACTIVATED POTASSIUM CHANNEL ALPHA CHAIN"/>
    <property type="match status" value="1"/>
</dbReference>
<evidence type="ECO:0000259" key="12">
    <source>
        <dbReference type="Pfam" id="PF22614"/>
    </source>
</evidence>
<dbReference type="OrthoDB" id="6432899at2759"/>
<dbReference type="GO" id="GO:0060072">
    <property type="term" value="F:large conductance calcium-activated potassium channel activity"/>
    <property type="evidence" value="ECO:0007669"/>
    <property type="project" value="TreeGrafter"/>
</dbReference>
<dbReference type="InterPro" id="IPR047871">
    <property type="entry name" value="K_chnl_Slo-like"/>
</dbReference>
<evidence type="ECO:0000256" key="7">
    <source>
        <dbReference type="ARBA" id="ARBA00022989"/>
    </source>
</evidence>
<proteinExistence type="predicted"/>
<feature type="region of interest" description="Disordered" evidence="11">
    <location>
        <begin position="76"/>
        <end position="134"/>
    </location>
</feature>
<accession>A0A7R9QDV6</accession>
<dbReference type="Pfam" id="PF22614">
    <property type="entry name" value="Slo-like_RCK"/>
    <property type="match status" value="1"/>
</dbReference>
<evidence type="ECO:0000256" key="10">
    <source>
        <dbReference type="ARBA" id="ARBA00023303"/>
    </source>
</evidence>
<dbReference type="AlphaFoldDB" id="A0A7R9QDV6"/>
<reference evidence="13" key="1">
    <citation type="submission" date="2020-11" db="EMBL/GenBank/DDBJ databases">
        <authorList>
            <person name="Tran Van P."/>
        </authorList>
    </citation>
    <scope>NUCLEOTIDE SEQUENCE</scope>
</reference>
<name>A0A7R9QDV6_9ACAR</name>
<keyword evidence="5" id="KW-0631">Potassium channel</keyword>
<keyword evidence="2" id="KW-0813">Transport</keyword>
<evidence type="ECO:0000256" key="3">
    <source>
        <dbReference type="ARBA" id="ARBA00022538"/>
    </source>
</evidence>
<keyword evidence="9" id="KW-0472">Membrane</keyword>
<evidence type="ECO:0000256" key="11">
    <source>
        <dbReference type="SAM" id="MobiDB-lite"/>
    </source>
</evidence>
<dbReference type="GO" id="GO:0016020">
    <property type="term" value="C:membrane"/>
    <property type="evidence" value="ECO:0007669"/>
    <property type="project" value="UniProtKB-SubCell"/>
</dbReference>
<keyword evidence="6" id="KW-0630">Potassium</keyword>
<keyword evidence="4" id="KW-0812">Transmembrane</keyword>
<keyword evidence="3" id="KW-0633">Potassium transport</keyword>
<keyword evidence="8" id="KW-0406">Ion transport</keyword>
<dbReference type="EMBL" id="OC915812">
    <property type="protein sequence ID" value="CAD7642034.1"/>
    <property type="molecule type" value="Genomic_DNA"/>
</dbReference>
<evidence type="ECO:0000313" key="13">
    <source>
        <dbReference type="EMBL" id="CAD7642034.1"/>
    </source>
</evidence>
<sequence length="478" mass="54113">MDLKRLQAHRASTCVVLADKLSSDADSGDANTVMRYCIYIEDTIKKRYIHESGFDTIDKTEEINLLNITSIPIKKSHDSGDNLQTSSPKKMKTETKLKRYKRDNKKKGKESRSRSTSSSSTSSDSSRQTDGKHEEIRRECDYDSCALFHYCPNKSIDDCILQKDSQLLRQLSDHVIVGLFVGRNSSAVELKNLVLTLRTSNIDVKHLRPVLIVADIEAIARQWIALQNIPEIYLFNGSLLSRDDLYAINLMVCNICVILTPNGSEDIDPKLADKMAILATLNVKNITIDESMLAQIPVTSTHSTTSAETMPPLELQRKGSSYGVNVSVITELRGEDYLQNLRNECLKWKPLTARTLRHRDRSRFTHISLRGPLYEYRDSKYGELVLHLCNSYASSGAMRCTDPTRTDVNWVVPSVSPLLIEHKNILEFEVSMRVAIGVHVLDSIAYLRKDLKDLTLVQVFVFVLMDQILSQISRSSHF</sequence>
<organism evidence="13">
    <name type="scientific">Oppiella nova</name>
    <dbReference type="NCBI Taxonomy" id="334625"/>
    <lineage>
        <taxon>Eukaryota</taxon>
        <taxon>Metazoa</taxon>
        <taxon>Ecdysozoa</taxon>
        <taxon>Arthropoda</taxon>
        <taxon>Chelicerata</taxon>
        <taxon>Arachnida</taxon>
        <taxon>Acari</taxon>
        <taxon>Acariformes</taxon>
        <taxon>Sarcoptiformes</taxon>
        <taxon>Oribatida</taxon>
        <taxon>Brachypylina</taxon>
        <taxon>Oppioidea</taxon>
        <taxon>Oppiidae</taxon>
        <taxon>Oppiella</taxon>
    </lineage>
</organism>
<feature type="compositionally biased region" description="Basic residues" evidence="11">
    <location>
        <begin position="98"/>
        <end position="109"/>
    </location>
</feature>
<dbReference type="PANTHER" id="PTHR10027:SF33">
    <property type="entry name" value="CALCIUM-ACTIVATED POTASSIUM CHANNEL SUBUNIT ALPHA-1-RELATED"/>
    <property type="match status" value="1"/>
</dbReference>
<evidence type="ECO:0000256" key="8">
    <source>
        <dbReference type="ARBA" id="ARBA00023065"/>
    </source>
</evidence>
<keyword evidence="7" id="KW-1133">Transmembrane helix</keyword>
<protein>
    <recommendedName>
        <fullName evidence="12">RCK N-terminal domain-containing protein</fullName>
    </recommendedName>
</protein>
<keyword evidence="14" id="KW-1185">Reference proteome</keyword>
<evidence type="ECO:0000313" key="14">
    <source>
        <dbReference type="Proteomes" id="UP000728032"/>
    </source>
</evidence>
<dbReference type="EMBL" id="CAJPVJ010000987">
    <property type="protein sequence ID" value="CAG2163817.1"/>
    <property type="molecule type" value="Genomic_DNA"/>
</dbReference>
<evidence type="ECO:0000256" key="4">
    <source>
        <dbReference type="ARBA" id="ARBA00022692"/>
    </source>
</evidence>
<evidence type="ECO:0000256" key="1">
    <source>
        <dbReference type="ARBA" id="ARBA00004141"/>
    </source>
</evidence>
<evidence type="ECO:0000256" key="5">
    <source>
        <dbReference type="ARBA" id="ARBA00022826"/>
    </source>
</evidence>
<feature type="domain" description="RCK N-terminal" evidence="12">
    <location>
        <begin position="171"/>
        <end position="286"/>
    </location>
</feature>
<dbReference type="Proteomes" id="UP000728032">
    <property type="component" value="Unassembled WGS sequence"/>
</dbReference>
<evidence type="ECO:0000256" key="2">
    <source>
        <dbReference type="ARBA" id="ARBA00022448"/>
    </source>
</evidence>
<feature type="compositionally biased region" description="Low complexity" evidence="11">
    <location>
        <begin position="114"/>
        <end position="126"/>
    </location>
</feature>
<evidence type="ECO:0000256" key="6">
    <source>
        <dbReference type="ARBA" id="ARBA00022958"/>
    </source>
</evidence>
<evidence type="ECO:0000256" key="9">
    <source>
        <dbReference type="ARBA" id="ARBA00023136"/>
    </source>
</evidence>
<dbReference type="InterPro" id="IPR003148">
    <property type="entry name" value="RCK_N"/>
</dbReference>